<accession>A0A6H3NQG0</accession>
<dbReference type="Proteomes" id="UP000297649">
    <property type="component" value="Unassembled WGS sequence"/>
</dbReference>
<keyword evidence="2" id="KW-1185">Reference proteome</keyword>
<feature type="non-terminal residue" evidence="1">
    <location>
        <position position="34"/>
    </location>
</feature>
<organism evidence="1 2">
    <name type="scientific">Leptospira bandrabouensis</name>
    <dbReference type="NCBI Taxonomy" id="2484903"/>
    <lineage>
        <taxon>Bacteria</taxon>
        <taxon>Pseudomonadati</taxon>
        <taxon>Spirochaetota</taxon>
        <taxon>Spirochaetia</taxon>
        <taxon>Leptospirales</taxon>
        <taxon>Leptospiraceae</taxon>
        <taxon>Leptospira</taxon>
    </lineage>
</organism>
<reference evidence="1" key="1">
    <citation type="journal article" date="2019" name="PLoS Negl. Trop. Dis.">
        <title>Revisiting the worldwide diversity of Leptospira species in the environment.</title>
        <authorList>
            <person name="Vincent A.T."/>
            <person name="Schiettekatte O."/>
            <person name="Bourhy P."/>
            <person name="Veyrier F.J."/>
            <person name="Picardeau M."/>
        </authorList>
    </citation>
    <scope>NUCLEOTIDE SEQUENCE [LARGE SCALE GENOMIC DNA]</scope>
    <source>
        <strain evidence="1">201601109</strain>
    </source>
</reference>
<evidence type="ECO:0000313" key="2">
    <source>
        <dbReference type="Proteomes" id="UP000297649"/>
    </source>
</evidence>
<sequence length="34" mass="4032">MKQEVKKASTTKSTFDRLMKDKSFKAKFDKEYDA</sequence>
<comment type="caution">
    <text evidence="1">The sequence shown here is derived from an EMBL/GenBank/DDBJ whole genome shotgun (WGS) entry which is preliminary data.</text>
</comment>
<proteinExistence type="predicted"/>
<dbReference type="EMBL" id="RQHU01000030">
    <property type="protein sequence ID" value="TGN10287.1"/>
    <property type="molecule type" value="Genomic_DNA"/>
</dbReference>
<name>A0A6H3NQG0_9LEPT</name>
<evidence type="ECO:0000313" key="1">
    <source>
        <dbReference type="EMBL" id="TGN10287.1"/>
    </source>
</evidence>
<protein>
    <submittedName>
        <fullName evidence="1">Transcriptional regulator</fullName>
    </submittedName>
</protein>
<dbReference type="AlphaFoldDB" id="A0A6H3NQG0"/>
<gene>
    <name evidence="1" type="ORF">EHR08_19630</name>
</gene>